<feature type="transmembrane region" description="Helical" evidence="1">
    <location>
        <begin position="36"/>
        <end position="58"/>
    </location>
</feature>
<evidence type="ECO:0008006" key="4">
    <source>
        <dbReference type="Google" id="ProtNLM"/>
    </source>
</evidence>
<evidence type="ECO:0000313" key="3">
    <source>
        <dbReference type="Proteomes" id="UP001199916"/>
    </source>
</evidence>
<organism evidence="2 3">
    <name type="scientific">Paenibacillus profundus</name>
    <dbReference type="NCBI Taxonomy" id="1173085"/>
    <lineage>
        <taxon>Bacteria</taxon>
        <taxon>Bacillati</taxon>
        <taxon>Bacillota</taxon>
        <taxon>Bacilli</taxon>
        <taxon>Bacillales</taxon>
        <taxon>Paenibacillaceae</taxon>
        <taxon>Paenibacillus</taxon>
    </lineage>
</organism>
<evidence type="ECO:0000313" key="2">
    <source>
        <dbReference type="EMBL" id="MCE5173542.1"/>
    </source>
</evidence>
<keyword evidence="3" id="KW-1185">Reference proteome</keyword>
<keyword evidence="1" id="KW-0812">Transmembrane</keyword>
<accession>A0ABS8YT81</accession>
<sequence length="176" mass="20432">MNLIFLAIIIGEIAFWIFLVSELLLRYVWGLNKLSIILLASTPLIDIFLLIITFIDLSNGTKPHFFHGLSATYIGFSITYGHKTIKWADQWAAYKWASGERPEKKKLHGKEKVKYQWREFSRFFVCAVIILTLVGIAFFIVPFEDTFWLIYWVVNIIGTVIIWLVFGPVKSILNNK</sequence>
<dbReference type="RefSeq" id="WP_233699467.1">
    <property type="nucleotide sequence ID" value="NZ_JAJNBZ010000057.1"/>
</dbReference>
<comment type="caution">
    <text evidence="2">The sequence shown here is derived from an EMBL/GenBank/DDBJ whole genome shotgun (WGS) entry which is preliminary data.</text>
</comment>
<feature type="transmembrane region" description="Helical" evidence="1">
    <location>
        <begin position="64"/>
        <end position="81"/>
    </location>
</feature>
<name>A0ABS8YT81_9BACL</name>
<dbReference type="Proteomes" id="UP001199916">
    <property type="component" value="Unassembled WGS sequence"/>
</dbReference>
<dbReference type="EMBL" id="JAJNBZ010000057">
    <property type="protein sequence ID" value="MCE5173542.1"/>
    <property type="molecule type" value="Genomic_DNA"/>
</dbReference>
<feature type="transmembrane region" description="Helical" evidence="1">
    <location>
        <begin position="120"/>
        <end position="141"/>
    </location>
</feature>
<keyword evidence="1" id="KW-0472">Membrane</keyword>
<feature type="transmembrane region" description="Helical" evidence="1">
    <location>
        <begin position="6"/>
        <end position="29"/>
    </location>
</feature>
<feature type="transmembrane region" description="Helical" evidence="1">
    <location>
        <begin position="147"/>
        <end position="166"/>
    </location>
</feature>
<gene>
    <name evidence="2" type="ORF">LQV63_30395</name>
</gene>
<protein>
    <recommendedName>
        <fullName evidence="4">2TM domain-containing protein</fullName>
    </recommendedName>
</protein>
<proteinExistence type="predicted"/>
<keyword evidence="1" id="KW-1133">Transmembrane helix</keyword>
<reference evidence="2 3" key="1">
    <citation type="submission" date="2021-11" db="EMBL/GenBank/DDBJ databases">
        <title>Draft genome sequence of Paenibacillus profundus YoMME, a new Gram-positive bacteria with exoelectrogenic properties.</title>
        <authorList>
            <person name="Hubenova Y."/>
            <person name="Hubenova E."/>
            <person name="Manasiev Y."/>
            <person name="Peykov S."/>
            <person name="Mitov M."/>
        </authorList>
    </citation>
    <scope>NUCLEOTIDE SEQUENCE [LARGE SCALE GENOMIC DNA]</scope>
    <source>
        <strain evidence="2 3">YoMME</strain>
    </source>
</reference>
<evidence type="ECO:0000256" key="1">
    <source>
        <dbReference type="SAM" id="Phobius"/>
    </source>
</evidence>